<reference evidence="2" key="1">
    <citation type="journal article" date="2022" name="Mol. Ecol. Resour.">
        <title>The genomes of chicory, endive, great burdock and yacon provide insights into Asteraceae palaeo-polyploidization history and plant inulin production.</title>
        <authorList>
            <person name="Fan W."/>
            <person name="Wang S."/>
            <person name="Wang H."/>
            <person name="Wang A."/>
            <person name="Jiang F."/>
            <person name="Liu H."/>
            <person name="Zhao H."/>
            <person name="Xu D."/>
            <person name="Zhang Y."/>
        </authorList>
    </citation>
    <scope>NUCLEOTIDE SEQUENCE [LARGE SCALE GENOMIC DNA]</scope>
    <source>
        <strain evidence="2">cv. Punajuju</strain>
    </source>
</reference>
<dbReference type="EMBL" id="CM042016">
    <property type="protein sequence ID" value="KAI3700763.1"/>
    <property type="molecule type" value="Genomic_DNA"/>
</dbReference>
<keyword evidence="2" id="KW-1185">Reference proteome</keyword>
<evidence type="ECO:0000313" key="2">
    <source>
        <dbReference type="Proteomes" id="UP001055811"/>
    </source>
</evidence>
<proteinExistence type="predicted"/>
<name>A0ACB8ZT79_CICIN</name>
<protein>
    <submittedName>
        <fullName evidence="1">Uncharacterized protein</fullName>
    </submittedName>
</protein>
<evidence type="ECO:0000313" key="1">
    <source>
        <dbReference type="EMBL" id="KAI3700763.1"/>
    </source>
</evidence>
<dbReference type="Proteomes" id="UP001055811">
    <property type="component" value="Linkage Group LG08"/>
</dbReference>
<organism evidence="1 2">
    <name type="scientific">Cichorium intybus</name>
    <name type="common">Chicory</name>
    <dbReference type="NCBI Taxonomy" id="13427"/>
    <lineage>
        <taxon>Eukaryota</taxon>
        <taxon>Viridiplantae</taxon>
        <taxon>Streptophyta</taxon>
        <taxon>Embryophyta</taxon>
        <taxon>Tracheophyta</taxon>
        <taxon>Spermatophyta</taxon>
        <taxon>Magnoliopsida</taxon>
        <taxon>eudicotyledons</taxon>
        <taxon>Gunneridae</taxon>
        <taxon>Pentapetalae</taxon>
        <taxon>asterids</taxon>
        <taxon>campanulids</taxon>
        <taxon>Asterales</taxon>
        <taxon>Asteraceae</taxon>
        <taxon>Cichorioideae</taxon>
        <taxon>Cichorieae</taxon>
        <taxon>Cichoriinae</taxon>
        <taxon>Cichorium</taxon>
    </lineage>
</organism>
<sequence length="275" mass="30987">METLHHSPAPHIYIAPLTSTPHILPRVTVIAATSVPHHIVARFGHQAPHMSSPPSTSTTPLLLLFHFVELPSSLLLNTTAFIALELASSKPIDTLLCTSAEKEGDRQGSSQSTLNRERQRWRKGVTRENDFQIYNSMTKQKENFNPITPGKVAMYVCAVISYDFSHIGHARAYVAFDFLFRYLKYLGYEVKYVRNFTDVDDKGQMRLFIQLEMRVQRLSNPSYTLSLWVNNTSDGGLALSQNVCFMQQNQELSIQNEYSPALPGYKGTSDQKGSS</sequence>
<comment type="caution">
    <text evidence="1">The sequence shown here is derived from an EMBL/GenBank/DDBJ whole genome shotgun (WGS) entry which is preliminary data.</text>
</comment>
<gene>
    <name evidence="1" type="ORF">L2E82_45401</name>
</gene>
<accession>A0ACB8ZT79</accession>
<reference evidence="1 2" key="2">
    <citation type="journal article" date="2022" name="Mol. Ecol. Resour.">
        <title>The genomes of chicory, endive, great burdock and yacon provide insights into Asteraceae paleo-polyploidization history and plant inulin production.</title>
        <authorList>
            <person name="Fan W."/>
            <person name="Wang S."/>
            <person name="Wang H."/>
            <person name="Wang A."/>
            <person name="Jiang F."/>
            <person name="Liu H."/>
            <person name="Zhao H."/>
            <person name="Xu D."/>
            <person name="Zhang Y."/>
        </authorList>
    </citation>
    <scope>NUCLEOTIDE SEQUENCE [LARGE SCALE GENOMIC DNA]</scope>
    <source>
        <strain evidence="2">cv. Punajuju</strain>
        <tissue evidence="1">Leaves</tissue>
    </source>
</reference>